<dbReference type="EMBL" id="MDYL01000020">
    <property type="protein sequence ID" value="OQD72618.1"/>
    <property type="molecule type" value="Genomic_DNA"/>
</dbReference>
<accession>A0A1V6P6N4</accession>
<keyword evidence="1" id="KW-1133">Transmembrane helix</keyword>
<keyword evidence="1" id="KW-0472">Membrane</keyword>
<keyword evidence="1" id="KW-0812">Transmembrane</keyword>
<feature type="transmembrane region" description="Helical" evidence="1">
    <location>
        <begin position="41"/>
        <end position="61"/>
    </location>
</feature>
<keyword evidence="3" id="KW-1185">Reference proteome</keyword>
<name>A0A1V6P6N4_PENDC</name>
<dbReference type="Proteomes" id="UP000191522">
    <property type="component" value="Unassembled WGS sequence"/>
</dbReference>
<reference evidence="3" key="1">
    <citation type="journal article" date="2017" name="Nat. Microbiol.">
        <title>Global analysis of biosynthetic gene clusters reveals vast potential of secondary metabolite production in Penicillium species.</title>
        <authorList>
            <person name="Nielsen J.C."/>
            <person name="Grijseels S."/>
            <person name="Prigent S."/>
            <person name="Ji B."/>
            <person name="Dainat J."/>
            <person name="Nielsen K.F."/>
            <person name="Frisvad J.C."/>
            <person name="Workman M."/>
            <person name="Nielsen J."/>
        </authorList>
    </citation>
    <scope>NUCLEOTIDE SEQUENCE [LARGE SCALE GENOMIC DNA]</scope>
    <source>
        <strain evidence="3">IBT 11843</strain>
    </source>
</reference>
<proteinExistence type="predicted"/>
<organism evidence="2 3">
    <name type="scientific">Penicillium decumbens</name>
    <dbReference type="NCBI Taxonomy" id="69771"/>
    <lineage>
        <taxon>Eukaryota</taxon>
        <taxon>Fungi</taxon>
        <taxon>Dikarya</taxon>
        <taxon>Ascomycota</taxon>
        <taxon>Pezizomycotina</taxon>
        <taxon>Eurotiomycetes</taxon>
        <taxon>Eurotiomycetidae</taxon>
        <taxon>Eurotiales</taxon>
        <taxon>Aspergillaceae</taxon>
        <taxon>Penicillium</taxon>
    </lineage>
</organism>
<comment type="caution">
    <text evidence="2">The sequence shown here is derived from an EMBL/GenBank/DDBJ whole genome shotgun (WGS) entry which is preliminary data.</text>
</comment>
<sequence>MAPYIIRNAARGFPGAVRRERAGIVVSVARGSGGSNSASNVQSVVVGGLIVQILFFGFFLITRCFSSGI</sequence>
<evidence type="ECO:0000313" key="3">
    <source>
        <dbReference type="Proteomes" id="UP000191522"/>
    </source>
</evidence>
<dbReference type="AlphaFoldDB" id="A0A1V6P6N4"/>
<evidence type="ECO:0000313" key="2">
    <source>
        <dbReference type="EMBL" id="OQD72618.1"/>
    </source>
</evidence>
<protein>
    <submittedName>
        <fullName evidence="2">Uncharacterized protein</fullName>
    </submittedName>
</protein>
<evidence type="ECO:0000256" key="1">
    <source>
        <dbReference type="SAM" id="Phobius"/>
    </source>
</evidence>
<gene>
    <name evidence="2" type="ORF">PENDEC_c020G03961</name>
</gene>